<dbReference type="SUPFAM" id="SSF53955">
    <property type="entry name" value="Lysozyme-like"/>
    <property type="match status" value="1"/>
</dbReference>
<dbReference type="Gene3D" id="1.10.530.10">
    <property type="match status" value="1"/>
</dbReference>
<name>A0A9X2XES9_9PSED</name>
<evidence type="ECO:0000313" key="3">
    <source>
        <dbReference type="Proteomes" id="UP001139955"/>
    </source>
</evidence>
<feature type="chain" id="PRO_5040769834" evidence="1">
    <location>
        <begin position="26"/>
        <end position="187"/>
    </location>
</feature>
<evidence type="ECO:0000313" key="2">
    <source>
        <dbReference type="EMBL" id="MCU7247283.1"/>
    </source>
</evidence>
<accession>A0A9X2XES9</accession>
<reference evidence="2" key="1">
    <citation type="submission" date="2022-09" db="EMBL/GenBank/DDBJ databases">
        <authorList>
            <person name="Cesa-Luna C."/>
            <person name="Girard L."/>
            <person name="Lood C."/>
            <person name="Hofte M."/>
            <person name="De Mot R."/>
        </authorList>
    </citation>
    <scope>NUCLEOTIDE SEQUENCE</scope>
    <source>
        <strain evidence="2">B1M3-32</strain>
    </source>
</reference>
<proteinExistence type="predicted"/>
<comment type="caution">
    <text evidence="2">The sequence shown here is derived from an EMBL/GenBank/DDBJ whole genome shotgun (WGS) entry which is preliminary data.</text>
</comment>
<gene>
    <name evidence="2" type="ORF">OC940_05665</name>
</gene>
<dbReference type="InterPro" id="IPR023346">
    <property type="entry name" value="Lysozyme-like_dom_sf"/>
</dbReference>
<dbReference type="Proteomes" id="UP001139955">
    <property type="component" value="Unassembled WGS sequence"/>
</dbReference>
<keyword evidence="1" id="KW-0732">Signal</keyword>
<protein>
    <submittedName>
        <fullName evidence="2">Transglycosylase SLT domain-containing protein</fullName>
    </submittedName>
</protein>
<reference evidence="2" key="2">
    <citation type="journal article" date="2023" name="mSystems">
        <title>Charting the Lipopeptidome of Nonpathogenic Pseudomonas.</title>
        <authorList>
            <person name="Cesa-Luna C."/>
            <person name="Geudens N."/>
            <person name="Girard L."/>
            <person name="De Roo V."/>
            <person name="Maklad H.R."/>
            <person name="Martins J.C."/>
            <person name="Hofte M."/>
            <person name="De Mot R."/>
        </authorList>
    </citation>
    <scope>NUCLEOTIDE SEQUENCE</scope>
    <source>
        <strain evidence="2">B1M3-32</strain>
    </source>
</reference>
<organism evidence="2 3">
    <name type="scientific">Pseudomonas koreensis</name>
    <dbReference type="NCBI Taxonomy" id="198620"/>
    <lineage>
        <taxon>Bacteria</taxon>
        <taxon>Pseudomonadati</taxon>
        <taxon>Pseudomonadota</taxon>
        <taxon>Gammaproteobacteria</taxon>
        <taxon>Pseudomonadales</taxon>
        <taxon>Pseudomonadaceae</taxon>
        <taxon>Pseudomonas</taxon>
    </lineage>
</organism>
<keyword evidence="3" id="KW-1185">Reference proteome</keyword>
<evidence type="ECO:0000256" key="1">
    <source>
        <dbReference type="SAM" id="SignalP"/>
    </source>
</evidence>
<feature type="signal peptide" evidence="1">
    <location>
        <begin position="1"/>
        <end position="25"/>
    </location>
</feature>
<sequence length="187" mass="20502">MSMLHSVVCLLGGCALFGSSHTCVAGDDHRPPPAYTFAAQRSGIPSNVLFAVALQESGVTLRGQRLPWPWTLNIAGRGHYFKSRAEACTALLTALTHVPASRIDAGLTQINLGHQRHFYGKPCELLWPHRNLEVAATLLRAHHRAGEDWLMAAGRFHRPAGGLLAAKYRRSVARHLNDMAVTSRDRP</sequence>
<dbReference type="AlphaFoldDB" id="A0A9X2XES9"/>
<dbReference type="EMBL" id="JAOSKY010000002">
    <property type="protein sequence ID" value="MCU7247283.1"/>
    <property type="molecule type" value="Genomic_DNA"/>
</dbReference>